<dbReference type="EMBL" id="CP001825">
    <property type="protein sequence ID" value="ACZ42354.1"/>
    <property type="molecule type" value="Genomic_DNA"/>
</dbReference>
<dbReference type="Gene3D" id="3.30.1240.10">
    <property type="match status" value="1"/>
</dbReference>
<dbReference type="GO" id="GO:0005829">
    <property type="term" value="C:cytosol"/>
    <property type="evidence" value="ECO:0007669"/>
    <property type="project" value="TreeGrafter"/>
</dbReference>
<dbReference type="PROSITE" id="PS01229">
    <property type="entry name" value="COF_2"/>
    <property type="match status" value="1"/>
</dbReference>
<gene>
    <name evidence="1" type="ordered locus">Tter_1448</name>
</gene>
<dbReference type="eggNOG" id="COG0561">
    <property type="taxonomic scope" value="Bacteria"/>
</dbReference>
<keyword evidence="1" id="KW-0378">Hydrolase</keyword>
<dbReference type="InterPro" id="IPR023214">
    <property type="entry name" value="HAD_sf"/>
</dbReference>
<dbReference type="GO" id="GO:0000287">
    <property type="term" value="F:magnesium ion binding"/>
    <property type="evidence" value="ECO:0007669"/>
    <property type="project" value="TreeGrafter"/>
</dbReference>
<dbReference type="HOGENOM" id="CLU_044146_0_1_0"/>
<dbReference type="AlphaFoldDB" id="D1CC39"/>
<proteinExistence type="predicted"/>
<dbReference type="STRING" id="525904.Tter_1448"/>
<dbReference type="GO" id="GO:0016791">
    <property type="term" value="F:phosphatase activity"/>
    <property type="evidence" value="ECO:0007669"/>
    <property type="project" value="UniProtKB-ARBA"/>
</dbReference>
<dbReference type="NCBIfam" id="TIGR01484">
    <property type="entry name" value="HAD-SF-IIB"/>
    <property type="match status" value="2"/>
</dbReference>
<name>D1CC39_THET1</name>
<reference evidence="2" key="1">
    <citation type="journal article" date="2010" name="Stand. Genomic Sci.">
        <title>Complete genome sequence of 'Thermobaculum terrenum' type strain (YNP1).</title>
        <authorList>
            <person name="Kiss H."/>
            <person name="Cleland D."/>
            <person name="Lapidus A."/>
            <person name="Lucas S."/>
            <person name="Glavina Del Rio T."/>
            <person name="Nolan M."/>
            <person name="Tice H."/>
            <person name="Han C."/>
            <person name="Goodwin L."/>
            <person name="Pitluck S."/>
            <person name="Liolios K."/>
            <person name="Ivanova N."/>
            <person name="Mavromatis K."/>
            <person name="Ovchinnikova G."/>
            <person name="Pati A."/>
            <person name="Chen A."/>
            <person name="Palaniappan K."/>
            <person name="Land M."/>
            <person name="Hauser L."/>
            <person name="Chang Y."/>
            <person name="Jeffries C."/>
            <person name="Lu M."/>
            <person name="Brettin T."/>
            <person name="Detter J."/>
            <person name="Goker M."/>
            <person name="Tindall B."/>
            <person name="Beck B."/>
            <person name="McDermott T."/>
            <person name="Woyke T."/>
            <person name="Bristow J."/>
            <person name="Eisen J."/>
            <person name="Markowitz V."/>
            <person name="Hugenholtz P."/>
            <person name="Kyrpides N."/>
            <person name="Klenk H."/>
            <person name="Cheng J."/>
        </authorList>
    </citation>
    <scope>NUCLEOTIDE SEQUENCE [LARGE SCALE GENOMIC DNA]</scope>
    <source>
        <strain evidence="2">ATCC BAA-798 / YNP1</strain>
    </source>
</reference>
<dbReference type="NCBIfam" id="TIGR00099">
    <property type="entry name" value="Cof-subfamily"/>
    <property type="match status" value="1"/>
</dbReference>
<accession>D1CC39</accession>
<dbReference type="SFLD" id="SFLDG01140">
    <property type="entry name" value="C2.B:_Phosphomannomutase_and_P"/>
    <property type="match status" value="1"/>
</dbReference>
<sequence>MIALDLDGTLLDSHGRVRPRVKEAVRKAIDLGVIVTIATGRRLHFAQKIAEEIGIDVPLVLHGGTLIQDSATGEVIYEDVMSPSLVREAVELVVNYGHQPVLFVSPSAGGGLLAGPPEKDSVLASQYLNSQRNIKRLPYEDLANAEHVLSVWVIEDHDVLGPLYEAMVKRPYYKVLLWEPEPDKPDTGYLLDILNVGASKAKALRHLAASYGISMDEVMAIGDQINDLEMMEAAGLGVAMGNAISPVRELANAVVSSNDEDGVAEAIERFVLSEEAVGDGSQVRR</sequence>
<dbReference type="PANTHER" id="PTHR10000:SF8">
    <property type="entry name" value="HAD SUPERFAMILY HYDROLASE-LIKE, TYPE 3"/>
    <property type="match status" value="1"/>
</dbReference>
<dbReference type="SUPFAM" id="SSF56784">
    <property type="entry name" value="HAD-like"/>
    <property type="match status" value="1"/>
</dbReference>
<dbReference type="PANTHER" id="PTHR10000">
    <property type="entry name" value="PHOSPHOSERINE PHOSPHATASE"/>
    <property type="match status" value="1"/>
</dbReference>
<organism evidence="1 2">
    <name type="scientific">Thermobaculum terrenum (strain ATCC BAA-798 / CCMEE 7001 / YNP1)</name>
    <dbReference type="NCBI Taxonomy" id="525904"/>
    <lineage>
        <taxon>Bacteria</taxon>
        <taxon>Bacillati</taxon>
        <taxon>Chloroflexota</taxon>
        <taxon>Chloroflexia</taxon>
        <taxon>Candidatus Thermobaculales</taxon>
        <taxon>Candidatus Thermobaculaceae</taxon>
        <taxon>Thermobaculum</taxon>
    </lineage>
</organism>
<dbReference type="KEGG" id="ttr:Tter_1448"/>
<keyword evidence="2" id="KW-1185">Reference proteome</keyword>
<dbReference type="InterPro" id="IPR006379">
    <property type="entry name" value="HAD-SF_hydro_IIB"/>
</dbReference>
<evidence type="ECO:0000313" key="1">
    <source>
        <dbReference type="EMBL" id="ACZ42354.1"/>
    </source>
</evidence>
<evidence type="ECO:0000313" key="2">
    <source>
        <dbReference type="Proteomes" id="UP000000323"/>
    </source>
</evidence>
<dbReference type="Proteomes" id="UP000000323">
    <property type="component" value="Chromosome 1"/>
</dbReference>
<dbReference type="InterPro" id="IPR000150">
    <property type="entry name" value="Cof"/>
</dbReference>
<dbReference type="InterPro" id="IPR036412">
    <property type="entry name" value="HAD-like_sf"/>
</dbReference>
<protein>
    <submittedName>
        <fullName evidence="1">Cof-like hydrolase</fullName>
    </submittedName>
</protein>
<dbReference type="Pfam" id="PF08282">
    <property type="entry name" value="Hydrolase_3"/>
    <property type="match status" value="1"/>
</dbReference>
<dbReference type="Gene3D" id="3.40.50.1000">
    <property type="entry name" value="HAD superfamily/HAD-like"/>
    <property type="match status" value="1"/>
</dbReference>
<dbReference type="SFLD" id="SFLDS00003">
    <property type="entry name" value="Haloacid_Dehalogenase"/>
    <property type="match status" value="1"/>
</dbReference>
<dbReference type="CDD" id="cd07516">
    <property type="entry name" value="HAD_Pase"/>
    <property type="match status" value="1"/>
</dbReference>